<dbReference type="InterPro" id="IPR008136">
    <property type="entry name" value="CinA_C"/>
</dbReference>
<dbReference type="EMBL" id="JBHSNA010000003">
    <property type="protein sequence ID" value="MFC5565876.1"/>
    <property type="molecule type" value="Genomic_DNA"/>
</dbReference>
<comment type="caution">
    <text evidence="2">The sequence shown here is derived from an EMBL/GenBank/DDBJ whole genome shotgun (WGS) entry which is preliminary data.</text>
</comment>
<evidence type="ECO:0000313" key="2">
    <source>
        <dbReference type="EMBL" id="MFC5565876.1"/>
    </source>
</evidence>
<organism evidence="2 3">
    <name type="scientific">Rubellimicrobium aerolatum</name>
    <dbReference type="NCBI Taxonomy" id="490979"/>
    <lineage>
        <taxon>Bacteria</taxon>
        <taxon>Pseudomonadati</taxon>
        <taxon>Pseudomonadota</taxon>
        <taxon>Alphaproteobacteria</taxon>
        <taxon>Rhodobacterales</taxon>
        <taxon>Roseobacteraceae</taxon>
        <taxon>Rubellimicrobium</taxon>
    </lineage>
</organism>
<dbReference type="SUPFAM" id="SSF142433">
    <property type="entry name" value="CinA-like"/>
    <property type="match status" value="1"/>
</dbReference>
<evidence type="ECO:0000313" key="3">
    <source>
        <dbReference type="Proteomes" id="UP001596056"/>
    </source>
</evidence>
<dbReference type="NCBIfam" id="TIGR00199">
    <property type="entry name" value="PncC_domain"/>
    <property type="match status" value="1"/>
</dbReference>
<sequence length="167" mass="17658">MTETLSSDIPIDIEAAVARSLRRACDAELTLATAESCTGGLLASLLTDVEGCSHAFERGFVVYTEAAKTELLGVPPEMLEAHTAVSEPVARAMAEGALAQSRADIVLAVTGYAGPTEEGEEGLVHFACARRGRATIHCEAHYGAVGRGAVRIECLRTALEMIEERLD</sequence>
<dbReference type="Gene3D" id="3.90.950.20">
    <property type="entry name" value="CinA-like"/>
    <property type="match status" value="1"/>
</dbReference>
<protein>
    <submittedName>
        <fullName evidence="2">CinA family protein</fullName>
    </submittedName>
</protein>
<evidence type="ECO:0000259" key="1">
    <source>
        <dbReference type="Pfam" id="PF02464"/>
    </source>
</evidence>
<accession>A0ABW0SAD9</accession>
<dbReference type="RefSeq" id="WP_209838677.1">
    <property type="nucleotide sequence ID" value="NZ_JAGGJP010000003.1"/>
</dbReference>
<feature type="domain" description="CinA C-terminal" evidence="1">
    <location>
        <begin position="20"/>
        <end position="165"/>
    </location>
</feature>
<proteinExistence type="predicted"/>
<keyword evidence="3" id="KW-1185">Reference proteome</keyword>
<dbReference type="Proteomes" id="UP001596056">
    <property type="component" value="Unassembled WGS sequence"/>
</dbReference>
<name>A0ABW0SAD9_9RHOB</name>
<gene>
    <name evidence="2" type="ORF">ACFPOC_05505</name>
</gene>
<dbReference type="InterPro" id="IPR036653">
    <property type="entry name" value="CinA-like_C"/>
</dbReference>
<dbReference type="Pfam" id="PF02464">
    <property type="entry name" value="CinA"/>
    <property type="match status" value="1"/>
</dbReference>
<reference evidence="3" key="1">
    <citation type="journal article" date="2019" name="Int. J. Syst. Evol. Microbiol.">
        <title>The Global Catalogue of Microorganisms (GCM) 10K type strain sequencing project: providing services to taxonomists for standard genome sequencing and annotation.</title>
        <authorList>
            <consortium name="The Broad Institute Genomics Platform"/>
            <consortium name="The Broad Institute Genome Sequencing Center for Infectious Disease"/>
            <person name="Wu L."/>
            <person name="Ma J."/>
        </authorList>
    </citation>
    <scope>NUCLEOTIDE SEQUENCE [LARGE SCALE GENOMIC DNA]</scope>
    <source>
        <strain evidence="3">KACC 11588</strain>
    </source>
</reference>